<dbReference type="InterPro" id="IPR036514">
    <property type="entry name" value="SGNH_hydro_sf"/>
</dbReference>
<evidence type="ECO:0000313" key="2">
    <source>
        <dbReference type="EMBL" id="ABG50946.1"/>
    </source>
</evidence>
<evidence type="ECO:0008006" key="3">
    <source>
        <dbReference type="Google" id="ProtNLM"/>
    </source>
</evidence>
<proteinExistence type="predicted"/>
<accession>Q114X8</accession>
<dbReference type="HOGENOM" id="CLU_684853_0_0_3"/>
<keyword evidence="1" id="KW-1133">Transmembrane helix</keyword>
<name>Q114X8_TRIEI</name>
<gene>
    <name evidence="2" type="ordered locus">Tery_1675</name>
</gene>
<dbReference type="AlphaFoldDB" id="Q114X8"/>
<dbReference type="KEGG" id="ter:Tery_1675"/>
<dbReference type="SUPFAM" id="SSF52266">
    <property type="entry name" value="SGNH hydrolase"/>
    <property type="match status" value="1"/>
</dbReference>
<organism evidence="2">
    <name type="scientific">Trichodesmium erythraeum (strain IMS101)</name>
    <dbReference type="NCBI Taxonomy" id="203124"/>
    <lineage>
        <taxon>Bacteria</taxon>
        <taxon>Bacillati</taxon>
        <taxon>Cyanobacteriota</taxon>
        <taxon>Cyanophyceae</taxon>
        <taxon>Oscillatoriophycideae</taxon>
        <taxon>Oscillatoriales</taxon>
        <taxon>Microcoleaceae</taxon>
        <taxon>Trichodesmium</taxon>
    </lineage>
</organism>
<keyword evidence="1" id="KW-0812">Transmembrane</keyword>
<dbReference type="OrthoDB" id="929628at2"/>
<dbReference type="RefSeq" id="WP_011611321.1">
    <property type="nucleotide sequence ID" value="NC_008312.1"/>
</dbReference>
<dbReference type="EMBL" id="CP000393">
    <property type="protein sequence ID" value="ABG50946.1"/>
    <property type="molecule type" value="Genomic_DNA"/>
</dbReference>
<dbReference type="Gene3D" id="3.40.50.1110">
    <property type="entry name" value="SGNH hydrolase"/>
    <property type="match status" value="1"/>
</dbReference>
<evidence type="ECO:0000256" key="1">
    <source>
        <dbReference type="SAM" id="Phobius"/>
    </source>
</evidence>
<dbReference type="STRING" id="203124.Tery_1675"/>
<feature type="transmembrane region" description="Helical" evidence="1">
    <location>
        <begin position="12"/>
        <end position="30"/>
    </location>
</feature>
<protein>
    <recommendedName>
        <fullName evidence="3">AlgX/AlgJ SGNH hydrolase-like domain-containing protein</fullName>
    </recommendedName>
</protein>
<dbReference type="eggNOG" id="COG2755">
    <property type="taxonomic scope" value="Bacteria"/>
</dbReference>
<sequence>MMKKIFSLLRQTVIISLITFGFTEVVFRIYHKINPSFMFYDPSSYNRWRGKPLSTDYDFQLNSRGFKDVEFTKEKAEGTYRIIGIGDSFAYGGIPYKHNFLTLLESKLNQDSQQSIELINMGIIAIGPKDYLSLFVNEGLELNPDMLLLSFYIGNDFSDNYKSKQDRKLLTVQSSYVLSFFDFMIKVNSKFEGNLYHHGIEYREDLPTVPDDFHLQEAKNRSYIFIKNLEKTDFLEHFNDAFSDLLKIKEICDRQNINLVVVLMPDEVQVIKPLREKVITNYNFSPEQFDFRQPNKLLSQELNKYNISHLDLVEEFVNTGSETVLYKPNDIHWNIAGNKLAAEVIYKYLSGKKFP</sequence>
<keyword evidence="1" id="KW-0472">Membrane</keyword>
<reference evidence="2" key="1">
    <citation type="submission" date="2006-06" db="EMBL/GenBank/DDBJ databases">
        <title>Complete sequence of Trichodesmium erythraeum IMS101.</title>
        <authorList>
            <consortium name="US DOE Joint Genome Institute"/>
            <person name="Copeland A."/>
            <person name="Lucas S."/>
            <person name="Lapidus A."/>
            <person name="Barry K."/>
            <person name="Detter J.C."/>
            <person name="Glavina del Rio T."/>
            <person name="Hammon N."/>
            <person name="Israni S."/>
            <person name="Dalin E."/>
            <person name="Tice H."/>
            <person name="Pitluck S."/>
            <person name="Kiss H."/>
            <person name="Munk A.C."/>
            <person name="Brettin T."/>
            <person name="Bruce D."/>
            <person name="Han C."/>
            <person name="Tapia R."/>
            <person name="Gilna P."/>
            <person name="Schmutz J."/>
            <person name="Larimer F."/>
            <person name="Land M."/>
            <person name="Hauser L."/>
            <person name="Kyrpides N."/>
            <person name="Kim E."/>
            <person name="Richardson P."/>
        </authorList>
    </citation>
    <scope>NUCLEOTIDE SEQUENCE [LARGE SCALE GENOMIC DNA]</scope>
    <source>
        <strain evidence="2">IMS101</strain>
    </source>
</reference>